<name>A0A6J6GRI1_9ZZZZ</name>
<dbReference type="InterPro" id="IPR010432">
    <property type="entry name" value="RDD"/>
</dbReference>
<keyword evidence="2" id="KW-1003">Cell membrane</keyword>
<dbReference type="EMBL" id="CAEZUL010000111">
    <property type="protein sequence ID" value="CAB4603982.1"/>
    <property type="molecule type" value="Genomic_DNA"/>
</dbReference>
<sequence>MSDPFASPPPPPVPSSGKTSSFGAGVVPCSNGTRFGATLLDGLLFVVTCGIGWFIWDIVLWSQSTSPAKKMLKLRIVDSTTGAPATMQQMLMRQVLGKYILSSVTSGLTTLIGAILILVQPGRQGIWDYIAKTTVVREG</sequence>
<protein>
    <submittedName>
        <fullName evidence="9">Unannotated protein</fullName>
    </submittedName>
</protein>
<dbReference type="PANTHER" id="PTHR36115">
    <property type="entry name" value="PROLINE-RICH ANTIGEN HOMOLOG-RELATED"/>
    <property type="match status" value="1"/>
</dbReference>
<comment type="subcellular location">
    <subcellularLocation>
        <location evidence="1">Cell membrane</location>
        <topology evidence="1">Multi-pass membrane protein</topology>
    </subcellularLocation>
</comment>
<evidence type="ECO:0000256" key="1">
    <source>
        <dbReference type="ARBA" id="ARBA00004651"/>
    </source>
</evidence>
<keyword evidence="3 7" id="KW-0812">Transmembrane</keyword>
<evidence type="ECO:0000256" key="5">
    <source>
        <dbReference type="ARBA" id="ARBA00023136"/>
    </source>
</evidence>
<dbReference type="GO" id="GO:0005886">
    <property type="term" value="C:plasma membrane"/>
    <property type="evidence" value="ECO:0007669"/>
    <property type="project" value="UniProtKB-SubCell"/>
</dbReference>
<keyword evidence="5 7" id="KW-0472">Membrane</keyword>
<accession>A0A6J6GRI1</accession>
<proteinExistence type="predicted"/>
<feature type="transmembrane region" description="Helical" evidence="7">
    <location>
        <begin position="99"/>
        <end position="119"/>
    </location>
</feature>
<evidence type="ECO:0000313" key="9">
    <source>
        <dbReference type="EMBL" id="CAB4603982.1"/>
    </source>
</evidence>
<feature type="domain" description="RDD" evidence="8">
    <location>
        <begin position="44"/>
        <end position="132"/>
    </location>
</feature>
<evidence type="ECO:0000256" key="7">
    <source>
        <dbReference type="SAM" id="Phobius"/>
    </source>
</evidence>
<gene>
    <name evidence="9" type="ORF">UFOPK1808_00969</name>
</gene>
<keyword evidence="4 7" id="KW-1133">Transmembrane helix</keyword>
<dbReference type="AlphaFoldDB" id="A0A6J6GRI1"/>
<evidence type="ECO:0000256" key="2">
    <source>
        <dbReference type="ARBA" id="ARBA00022475"/>
    </source>
</evidence>
<reference evidence="9" key="1">
    <citation type="submission" date="2020-05" db="EMBL/GenBank/DDBJ databases">
        <authorList>
            <person name="Chiriac C."/>
            <person name="Salcher M."/>
            <person name="Ghai R."/>
            <person name="Kavagutti S V."/>
        </authorList>
    </citation>
    <scope>NUCLEOTIDE SEQUENCE</scope>
</reference>
<feature type="transmembrane region" description="Helical" evidence="7">
    <location>
        <begin position="42"/>
        <end position="61"/>
    </location>
</feature>
<evidence type="ECO:0000259" key="8">
    <source>
        <dbReference type="Pfam" id="PF06271"/>
    </source>
</evidence>
<dbReference type="Pfam" id="PF06271">
    <property type="entry name" value="RDD"/>
    <property type="match status" value="1"/>
</dbReference>
<dbReference type="PANTHER" id="PTHR36115:SF4">
    <property type="entry name" value="MEMBRANE PROTEIN"/>
    <property type="match status" value="1"/>
</dbReference>
<evidence type="ECO:0000256" key="4">
    <source>
        <dbReference type="ARBA" id="ARBA00022989"/>
    </source>
</evidence>
<dbReference type="InterPro" id="IPR051791">
    <property type="entry name" value="Pra-immunoreactive"/>
</dbReference>
<evidence type="ECO:0000256" key="6">
    <source>
        <dbReference type="SAM" id="MobiDB-lite"/>
    </source>
</evidence>
<feature type="compositionally biased region" description="Pro residues" evidence="6">
    <location>
        <begin position="1"/>
        <end position="14"/>
    </location>
</feature>
<organism evidence="9">
    <name type="scientific">freshwater metagenome</name>
    <dbReference type="NCBI Taxonomy" id="449393"/>
    <lineage>
        <taxon>unclassified sequences</taxon>
        <taxon>metagenomes</taxon>
        <taxon>ecological metagenomes</taxon>
    </lineage>
</organism>
<evidence type="ECO:0000256" key="3">
    <source>
        <dbReference type="ARBA" id="ARBA00022692"/>
    </source>
</evidence>
<feature type="region of interest" description="Disordered" evidence="6">
    <location>
        <begin position="1"/>
        <end position="20"/>
    </location>
</feature>